<dbReference type="RefSeq" id="WP_070126920.1">
    <property type="nucleotide sequence ID" value="NZ_MDHN01000040.1"/>
</dbReference>
<organism evidence="2 3">
    <name type="scientific">Alteromonas confluentis</name>
    <dbReference type="NCBI Taxonomy" id="1656094"/>
    <lineage>
        <taxon>Bacteria</taxon>
        <taxon>Pseudomonadati</taxon>
        <taxon>Pseudomonadota</taxon>
        <taxon>Gammaproteobacteria</taxon>
        <taxon>Alteromonadales</taxon>
        <taxon>Alteromonadaceae</taxon>
        <taxon>Alteromonas/Salinimonas group</taxon>
        <taxon>Alteromonas</taxon>
    </lineage>
</organism>
<reference evidence="2 3" key="1">
    <citation type="submission" date="2016-08" db="EMBL/GenBank/DDBJ databases">
        <authorList>
            <person name="Seilhamer J.J."/>
        </authorList>
    </citation>
    <scope>NUCLEOTIDE SEQUENCE [LARGE SCALE GENOMIC DNA]</scope>
    <source>
        <strain evidence="2 3">KCTC 42603</strain>
    </source>
</reference>
<evidence type="ECO:0000313" key="3">
    <source>
        <dbReference type="Proteomes" id="UP000175691"/>
    </source>
</evidence>
<dbReference type="Proteomes" id="UP000175691">
    <property type="component" value="Unassembled WGS sequence"/>
</dbReference>
<dbReference type="SUPFAM" id="SSF56219">
    <property type="entry name" value="DNase I-like"/>
    <property type="match status" value="1"/>
</dbReference>
<name>A0A1E7Z7V4_9ALTE</name>
<dbReference type="STRING" id="1656094.BFC18_17970"/>
<dbReference type="GO" id="GO:0004519">
    <property type="term" value="F:endonuclease activity"/>
    <property type="evidence" value="ECO:0007669"/>
    <property type="project" value="UniProtKB-KW"/>
</dbReference>
<keyword evidence="3" id="KW-1185">Reference proteome</keyword>
<dbReference type="InterPro" id="IPR005135">
    <property type="entry name" value="Endo/exonuclease/phosphatase"/>
</dbReference>
<protein>
    <submittedName>
        <fullName evidence="2">Endonuclease</fullName>
    </submittedName>
</protein>
<keyword evidence="2" id="KW-0378">Hydrolase</keyword>
<sequence length="396" mass="43913">MAKALPVDEVRSLLNSTKKSAAEPRDHTLRVATFNVSMESTNYPNLGMEPGLNVLKTVLANGDNQQVKNIAEIIQRTAPDILLLNEFDYIADKQAGVNAFITHYLNVSQHGQAAIDYPYVYLAPVNTGEPSPFDLDRDGHASGKGGDAWGFGLYPGQYGMVVLSKYPILDNQVRSLQLFKWKDMPGAQQPVIPETGETWYSAEAWAELRLSSKSHWDVPVNVDGKIVHVLAMHPTPPTFDGPEDRNGKRNHDEIRLMADYLTPDGGEYIYDDNGHAVSLAGNSRFVLVGDFNAADKGEKWRPGVIEQLTEHPLINNDLIPLSQGGDESSPEAFSNRFTAYWGARADYVLPSRFGFSVQGNGVFWPSKESPLFRLVKDREASSDHRLVWLDVTLNGD</sequence>
<feature type="domain" description="Endonuclease/exonuclease/phosphatase" evidence="1">
    <location>
        <begin position="32"/>
        <end position="384"/>
    </location>
</feature>
<accession>A0A1E7Z7V4</accession>
<proteinExistence type="predicted"/>
<dbReference type="InterPro" id="IPR036691">
    <property type="entry name" value="Endo/exonu/phosph_ase_sf"/>
</dbReference>
<comment type="caution">
    <text evidence="2">The sequence shown here is derived from an EMBL/GenBank/DDBJ whole genome shotgun (WGS) entry which is preliminary data.</text>
</comment>
<keyword evidence="2" id="KW-0540">Nuclease</keyword>
<evidence type="ECO:0000313" key="2">
    <source>
        <dbReference type="EMBL" id="OFC69474.1"/>
    </source>
</evidence>
<gene>
    <name evidence="2" type="ORF">BFC18_17970</name>
</gene>
<dbReference type="Pfam" id="PF03372">
    <property type="entry name" value="Exo_endo_phos"/>
    <property type="match status" value="1"/>
</dbReference>
<keyword evidence="2" id="KW-0255">Endonuclease</keyword>
<dbReference type="AlphaFoldDB" id="A0A1E7Z7V4"/>
<evidence type="ECO:0000259" key="1">
    <source>
        <dbReference type="Pfam" id="PF03372"/>
    </source>
</evidence>
<dbReference type="EMBL" id="MDHN01000040">
    <property type="protein sequence ID" value="OFC69474.1"/>
    <property type="molecule type" value="Genomic_DNA"/>
</dbReference>
<dbReference type="Gene3D" id="3.60.10.10">
    <property type="entry name" value="Endonuclease/exonuclease/phosphatase"/>
    <property type="match status" value="1"/>
</dbReference>